<accession>A0A8J5CSI6</accession>
<keyword evidence="7" id="KW-0472">Membrane</keyword>
<dbReference type="AlphaFoldDB" id="A0A8J5CSI6"/>
<dbReference type="EMBL" id="JACEEZ010014817">
    <property type="protein sequence ID" value="KAG0719235.1"/>
    <property type="molecule type" value="Genomic_DNA"/>
</dbReference>
<comment type="subcellular location">
    <subcellularLocation>
        <location evidence="1">Nucleus</location>
    </subcellularLocation>
</comment>
<feature type="DNA-binding region" description="TEA" evidence="5">
    <location>
        <begin position="343"/>
        <end position="420"/>
    </location>
</feature>
<feature type="region of interest" description="Disordered" evidence="6">
    <location>
        <begin position="429"/>
        <end position="475"/>
    </location>
</feature>
<proteinExistence type="predicted"/>
<keyword evidence="7" id="KW-0812">Transmembrane</keyword>
<gene>
    <name evidence="9" type="primary">Tead2</name>
    <name evidence="9" type="ORF">GWK47_050868</name>
</gene>
<keyword evidence="10" id="KW-1185">Reference proteome</keyword>
<dbReference type="GO" id="GO:0000978">
    <property type="term" value="F:RNA polymerase II cis-regulatory region sequence-specific DNA binding"/>
    <property type="evidence" value="ECO:0007669"/>
    <property type="project" value="TreeGrafter"/>
</dbReference>
<dbReference type="InterPro" id="IPR050937">
    <property type="entry name" value="TEC1_TEAD_TF"/>
</dbReference>
<keyword evidence="2" id="KW-0805">Transcription regulation</keyword>
<reference evidence="9" key="1">
    <citation type="submission" date="2020-07" db="EMBL/GenBank/DDBJ databases">
        <title>The High-quality genome of the commercially important snow crab, Chionoecetes opilio.</title>
        <authorList>
            <person name="Jeong J.-H."/>
            <person name="Ryu S."/>
        </authorList>
    </citation>
    <scope>NUCLEOTIDE SEQUENCE</scope>
    <source>
        <strain evidence="9">MADBK_172401_WGS</strain>
        <tissue evidence="9">Digestive gland</tissue>
    </source>
</reference>
<dbReference type="PANTHER" id="PTHR11834:SF2">
    <property type="entry name" value="TRANSCRIPTIONAL ENHANCER FACTOR TEF-3"/>
    <property type="match status" value="1"/>
</dbReference>
<organism evidence="9 10">
    <name type="scientific">Chionoecetes opilio</name>
    <name type="common">Atlantic snow crab</name>
    <name type="synonym">Cancer opilio</name>
    <dbReference type="NCBI Taxonomy" id="41210"/>
    <lineage>
        <taxon>Eukaryota</taxon>
        <taxon>Metazoa</taxon>
        <taxon>Ecdysozoa</taxon>
        <taxon>Arthropoda</taxon>
        <taxon>Crustacea</taxon>
        <taxon>Multicrustacea</taxon>
        <taxon>Malacostraca</taxon>
        <taxon>Eumalacostraca</taxon>
        <taxon>Eucarida</taxon>
        <taxon>Decapoda</taxon>
        <taxon>Pleocyemata</taxon>
        <taxon>Brachyura</taxon>
        <taxon>Eubrachyura</taxon>
        <taxon>Majoidea</taxon>
        <taxon>Majidae</taxon>
        <taxon>Chionoecetes</taxon>
    </lineage>
</organism>
<dbReference type="GO" id="GO:0005667">
    <property type="term" value="C:transcription regulator complex"/>
    <property type="evidence" value="ECO:0007669"/>
    <property type="project" value="TreeGrafter"/>
</dbReference>
<dbReference type="SMART" id="SM00426">
    <property type="entry name" value="TEA"/>
    <property type="match status" value="1"/>
</dbReference>
<feature type="compositionally biased region" description="Gly residues" evidence="6">
    <location>
        <begin position="448"/>
        <end position="465"/>
    </location>
</feature>
<keyword evidence="3" id="KW-0804">Transcription</keyword>
<evidence type="ECO:0000256" key="5">
    <source>
        <dbReference type="PROSITE-ProRule" id="PRU00505"/>
    </source>
</evidence>
<dbReference type="Pfam" id="PF01285">
    <property type="entry name" value="TEA"/>
    <property type="match status" value="1"/>
</dbReference>
<comment type="caution">
    <text evidence="9">The sequence shown here is derived from an EMBL/GenBank/DDBJ whole genome shotgun (WGS) entry which is preliminary data.</text>
</comment>
<protein>
    <submittedName>
        <fullName evidence="9">Transcriptional enhancer factor TEF-4</fullName>
    </submittedName>
</protein>
<feature type="compositionally biased region" description="Low complexity" evidence="6">
    <location>
        <begin position="429"/>
        <end position="442"/>
    </location>
</feature>
<keyword evidence="4" id="KW-0539">Nucleus</keyword>
<dbReference type="GO" id="GO:0035329">
    <property type="term" value="P:hippo signaling"/>
    <property type="evidence" value="ECO:0007669"/>
    <property type="project" value="TreeGrafter"/>
</dbReference>
<feature type="region of interest" description="Disordered" evidence="6">
    <location>
        <begin position="1"/>
        <end position="35"/>
    </location>
</feature>
<feature type="domain" description="TEA" evidence="8">
    <location>
        <begin position="343"/>
        <end position="420"/>
    </location>
</feature>
<evidence type="ECO:0000313" key="9">
    <source>
        <dbReference type="EMBL" id="KAG0719235.1"/>
    </source>
</evidence>
<evidence type="ECO:0000313" key="10">
    <source>
        <dbReference type="Proteomes" id="UP000770661"/>
    </source>
</evidence>
<feature type="region of interest" description="Disordered" evidence="6">
    <location>
        <begin position="161"/>
        <end position="184"/>
    </location>
</feature>
<dbReference type="PRINTS" id="PR00065">
    <property type="entry name" value="TEADOMAIN"/>
</dbReference>
<evidence type="ECO:0000256" key="4">
    <source>
        <dbReference type="ARBA" id="ARBA00023242"/>
    </source>
</evidence>
<evidence type="ECO:0000256" key="3">
    <source>
        <dbReference type="ARBA" id="ARBA00023163"/>
    </source>
</evidence>
<sequence length="504" mass="53817">MQRRFINCPTSEAPARWSGGEQGNKSQYSRQPSRKPRLVIAASTSALGIAGTLGILIRYNFPVVIDCLAVWRGGGGCRGGGSAPHDGGGGDMSGQLLTPVVLQGDSRGWLANIGGVTQIRMHSEASVAGGVTVHVTPCEVRHRGGDHTAVRCTWVILGRPAGRRGSQQKDAESSPSSEVKPAGPRRLEPLFFMKNSLCCPAALPAHPAFRSSPPPFPRASAPTAARRVEEPGGVMGVGGGRPLLLRKNTEENIKEDREQGTGVGRCRLPSLLCCLVLLARTLSILVSATKVRLVSSLNSHSLTRRSNKFILQEGVNDILILVSLTTPSNITHLIAQIHHITSPSRHALLFALHITPSPVPPSHHTPQGNTRESLGCLTIPRGQGRNELIARYIKLRTGKTRTRKQVSSHIQVLARRKLREIQAKLKSLRPPSVRLVPSPSLRQATLQQGGGGSDMTQGQGQGGVPGSLPDAANPPFNEIYMDSIDVLEAAPPHSPTTMKGGENV</sequence>
<dbReference type="Proteomes" id="UP000770661">
    <property type="component" value="Unassembled WGS sequence"/>
</dbReference>
<dbReference type="PANTHER" id="PTHR11834">
    <property type="entry name" value="TRANSCRIPTIONAL ENHANCER FACTOR TEF RELATED"/>
    <property type="match status" value="1"/>
</dbReference>
<dbReference type="PROSITE" id="PS51088">
    <property type="entry name" value="TEA_2"/>
    <property type="match status" value="1"/>
</dbReference>
<dbReference type="GO" id="GO:0048568">
    <property type="term" value="P:embryonic organ development"/>
    <property type="evidence" value="ECO:0007669"/>
    <property type="project" value="TreeGrafter"/>
</dbReference>
<dbReference type="InterPro" id="IPR038096">
    <property type="entry name" value="TEA/ATTS_sf"/>
</dbReference>
<evidence type="ECO:0000256" key="7">
    <source>
        <dbReference type="SAM" id="Phobius"/>
    </source>
</evidence>
<dbReference type="InterPro" id="IPR000818">
    <property type="entry name" value="TEA/ATTS_dom"/>
</dbReference>
<evidence type="ECO:0000256" key="1">
    <source>
        <dbReference type="ARBA" id="ARBA00004123"/>
    </source>
</evidence>
<name>A0A8J5CSI6_CHIOP</name>
<feature type="transmembrane region" description="Helical" evidence="7">
    <location>
        <begin position="38"/>
        <end position="57"/>
    </location>
</feature>
<dbReference type="OrthoDB" id="10006572at2759"/>
<keyword evidence="7" id="KW-1133">Transmembrane helix</keyword>
<evidence type="ECO:0000256" key="2">
    <source>
        <dbReference type="ARBA" id="ARBA00023015"/>
    </source>
</evidence>
<dbReference type="GO" id="GO:0000981">
    <property type="term" value="F:DNA-binding transcription factor activity, RNA polymerase II-specific"/>
    <property type="evidence" value="ECO:0007669"/>
    <property type="project" value="TreeGrafter"/>
</dbReference>
<evidence type="ECO:0000259" key="8">
    <source>
        <dbReference type="PROSITE" id="PS51088"/>
    </source>
</evidence>
<dbReference type="GO" id="GO:0005634">
    <property type="term" value="C:nucleus"/>
    <property type="evidence" value="ECO:0007669"/>
    <property type="project" value="UniProtKB-SubCell"/>
</dbReference>
<dbReference type="Gene3D" id="6.10.20.40">
    <property type="entry name" value="TEA/ATTS domain"/>
    <property type="match status" value="1"/>
</dbReference>
<evidence type="ECO:0000256" key="6">
    <source>
        <dbReference type="SAM" id="MobiDB-lite"/>
    </source>
</evidence>
<dbReference type="PROSITE" id="PS00554">
    <property type="entry name" value="TEA_1"/>
    <property type="match status" value="1"/>
</dbReference>